<sequence length="206" mass="21677">MPGGARARLGARTVCTELKRGGSKAGGLNRKPALFEEAVVDAAMEAKRKKRKREVEVSHPALERAVVPTNSALPIRRSALESGEDSSESVASDAGTAKPPAKDVVHVTNALCTVCTKSPKAVIEFVRRMVVGGDGGAVDRYGVKEGNGSAMEGWPAVLLYLAIRGQPPGARAPCADPACLRGCGCERPPRYRWCPTLAESSLQGLT</sequence>
<accession>A0A0D9ZXE5</accession>
<evidence type="ECO:0000313" key="2">
    <source>
        <dbReference type="EnsemblPlants" id="OGLUM05G12360.1"/>
    </source>
</evidence>
<dbReference type="Proteomes" id="UP000026961">
    <property type="component" value="Chromosome 5"/>
</dbReference>
<reference evidence="2" key="1">
    <citation type="submission" date="2015-04" db="UniProtKB">
        <authorList>
            <consortium name="EnsemblPlants"/>
        </authorList>
    </citation>
    <scope>IDENTIFICATION</scope>
</reference>
<name>A0A0D9ZXE5_9ORYZ</name>
<dbReference type="EnsemblPlants" id="OGLUM05G12360.1">
    <property type="protein sequence ID" value="OGLUM05G12360.1"/>
    <property type="gene ID" value="OGLUM05G12360"/>
</dbReference>
<dbReference type="AlphaFoldDB" id="A0A0D9ZXE5"/>
<protein>
    <submittedName>
        <fullName evidence="2">Uncharacterized protein</fullName>
    </submittedName>
</protein>
<dbReference type="Gramene" id="OGLUM05G12360.1">
    <property type="protein sequence ID" value="OGLUM05G12360.1"/>
    <property type="gene ID" value="OGLUM05G12360"/>
</dbReference>
<organism evidence="2">
    <name type="scientific">Oryza glumipatula</name>
    <dbReference type="NCBI Taxonomy" id="40148"/>
    <lineage>
        <taxon>Eukaryota</taxon>
        <taxon>Viridiplantae</taxon>
        <taxon>Streptophyta</taxon>
        <taxon>Embryophyta</taxon>
        <taxon>Tracheophyta</taxon>
        <taxon>Spermatophyta</taxon>
        <taxon>Magnoliopsida</taxon>
        <taxon>Liliopsida</taxon>
        <taxon>Poales</taxon>
        <taxon>Poaceae</taxon>
        <taxon>BOP clade</taxon>
        <taxon>Oryzoideae</taxon>
        <taxon>Oryzeae</taxon>
        <taxon>Oryzinae</taxon>
        <taxon>Oryza</taxon>
    </lineage>
</organism>
<dbReference type="HOGENOM" id="CLU_115586_1_0_1"/>
<evidence type="ECO:0000256" key="1">
    <source>
        <dbReference type="SAM" id="MobiDB-lite"/>
    </source>
</evidence>
<evidence type="ECO:0000313" key="3">
    <source>
        <dbReference type="Proteomes" id="UP000026961"/>
    </source>
</evidence>
<keyword evidence="3" id="KW-1185">Reference proteome</keyword>
<reference evidence="2" key="2">
    <citation type="submission" date="2018-05" db="EMBL/GenBank/DDBJ databases">
        <title>OgluRS3 (Oryza glumaepatula Reference Sequence Version 3).</title>
        <authorList>
            <person name="Zhang J."/>
            <person name="Kudrna D."/>
            <person name="Lee S."/>
            <person name="Talag J."/>
            <person name="Welchert J."/>
            <person name="Wing R.A."/>
        </authorList>
    </citation>
    <scope>NUCLEOTIDE SEQUENCE [LARGE SCALE GENOMIC DNA]</scope>
</reference>
<proteinExistence type="predicted"/>
<feature type="region of interest" description="Disordered" evidence="1">
    <location>
        <begin position="79"/>
        <end position="100"/>
    </location>
</feature>